<evidence type="ECO:0000256" key="7">
    <source>
        <dbReference type="ARBA" id="ARBA00022806"/>
    </source>
</evidence>
<evidence type="ECO:0000313" key="19">
    <source>
        <dbReference type="Proteomes" id="UP000886845"/>
    </source>
</evidence>
<evidence type="ECO:0000256" key="12">
    <source>
        <dbReference type="ARBA" id="ARBA00034808"/>
    </source>
</evidence>
<evidence type="ECO:0000256" key="2">
    <source>
        <dbReference type="ARBA" id="ARBA00001947"/>
    </source>
</evidence>
<dbReference type="InterPro" id="IPR001650">
    <property type="entry name" value="Helicase_C-like"/>
</dbReference>
<evidence type="ECO:0000256" key="11">
    <source>
        <dbReference type="ARBA" id="ARBA00034617"/>
    </source>
</evidence>
<evidence type="ECO:0000256" key="4">
    <source>
        <dbReference type="ARBA" id="ARBA00022723"/>
    </source>
</evidence>
<keyword evidence="5" id="KW-0547">Nucleotide-binding</keyword>
<dbReference type="CDD" id="cd18794">
    <property type="entry name" value="SF2_C_RecQ"/>
    <property type="match status" value="1"/>
</dbReference>
<evidence type="ECO:0000256" key="10">
    <source>
        <dbReference type="ARBA" id="ARBA00023235"/>
    </source>
</evidence>
<keyword evidence="4" id="KW-0479">Metal-binding</keyword>
<dbReference type="GO" id="GO:0006310">
    <property type="term" value="P:DNA recombination"/>
    <property type="evidence" value="ECO:0007669"/>
    <property type="project" value="InterPro"/>
</dbReference>
<dbReference type="PROSITE" id="PS51194">
    <property type="entry name" value="HELICASE_CTER"/>
    <property type="match status" value="1"/>
</dbReference>
<evidence type="ECO:0000313" key="18">
    <source>
        <dbReference type="EMBL" id="HIV09868.1"/>
    </source>
</evidence>
<evidence type="ECO:0000256" key="5">
    <source>
        <dbReference type="ARBA" id="ARBA00022741"/>
    </source>
</evidence>
<keyword evidence="9" id="KW-0238">DNA-binding</keyword>
<organism evidence="18 19">
    <name type="scientific">Candidatus Spyradenecus faecavium</name>
    <dbReference type="NCBI Taxonomy" id="2840947"/>
    <lineage>
        <taxon>Bacteria</taxon>
        <taxon>Pseudomonadati</taxon>
        <taxon>Lentisphaerota</taxon>
        <taxon>Lentisphaeria</taxon>
        <taxon>Lentisphaerales</taxon>
        <taxon>Lentisphaeraceae</taxon>
        <taxon>Lentisphaeraceae incertae sedis</taxon>
        <taxon>Candidatus Spyradenecus</taxon>
    </lineage>
</organism>
<comment type="catalytic activity">
    <reaction evidence="11">
        <text>Couples ATP hydrolysis with the unwinding of duplex DNA by translocating in the 3'-5' direction.</text>
        <dbReference type="EC" id="5.6.2.4"/>
    </reaction>
</comment>
<dbReference type="EC" id="5.6.2.4" evidence="12"/>
<feature type="domain" description="Helicase C-terminal" evidence="17">
    <location>
        <begin position="224"/>
        <end position="369"/>
    </location>
</feature>
<dbReference type="PANTHER" id="PTHR13710">
    <property type="entry name" value="DNA HELICASE RECQ FAMILY MEMBER"/>
    <property type="match status" value="1"/>
</dbReference>
<feature type="domain" description="Helicase ATP-binding" evidence="16">
    <location>
        <begin position="26"/>
        <end position="195"/>
    </location>
</feature>
<evidence type="ECO:0000259" key="17">
    <source>
        <dbReference type="PROSITE" id="PS51194"/>
    </source>
</evidence>
<evidence type="ECO:0000256" key="9">
    <source>
        <dbReference type="ARBA" id="ARBA00023125"/>
    </source>
</evidence>
<dbReference type="Gene3D" id="3.40.50.300">
    <property type="entry name" value="P-loop containing nucleotide triphosphate hydrolases"/>
    <property type="match status" value="2"/>
</dbReference>
<dbReference type="InterPro" id="IPR010997">
    <property type="entry name" value="HRDC-like_sf"/>
</dbReference>
<dbReference type="Proteomes" id="UP000886845">
    <property type="component" value="Unassembled WGS sequence"/>
</dbReference>
<evidence type="ECO:0000256" key="14">
    <source>
        <dbReference type="ARBA" id="ARBA00044550"/>
    </source>
</evidence>
<dbReference type="InterPro" id="IPR027417">
    <property type="entry name" value="P-loop_NTPase"/>
</dbReference>
<dbReference type="Pfam" id="PF00570">
    <property type="entry name" value="HRDC"/>
    <property type="match status" value="1"/>
</dbReference>
<dbReference type="SUPFAM" id="SSF52540">
    <property type="entry name" value="P-loop containing nucleoside triphosphate hydrolases"/>
    <property type="match status" value="1"/>
</dbReference>
<comment type="cofactor">
    <cofactor evidence="1">
        <name>Mg(2+)</name>
        <dbReference type="ChEBI" id="CHEBI:18420"/>
    </cofactor>
</comment>
<dbReference type="AlphaFoldDB" id="A0A9D1T405"/>
<dbReference type="EMBL" id="DVOR01000229">
    <property type="protein sequence ID" value="HIV09868.1"/>
    <property type="molecule type" value="Genomic_DNA"/>
</dbReference>
<sequence length="692" mass="76333">MDVDLSEALHRHFGFGAFRPGQERVVRTIVEGGDALVVMPTGSGKSLCFQLPALLLQGTTVVVSPLIALMKDQVDALTARHIPATFINSTLTADEATRRLAQLRMGHCKLVYVAPERFRNPRFLDALRETPLAMLAIDEAHCISAWGHDFRPDYLHLGEVIAGLPSSIRLLAVTATATDAVREDIVEHLRLGQGGRPKPEVIVTGFERPNLALNVTQVATHEAKLERLLQVIEFFRTGIVYCATRKMVDRVQERLAAHGVRALAYNGAMDDDERTRVQDAFMRREAPVVVATNAFGMGVDRPDIRFVVHWDVPGSLEAYYQEVGRAGRDGAYAWCELLFNRADIRTQEFFIESANPPAEHVYELYAAVRNACAQGEGGEATLSPEAWAERAGLKSAQAVRNLIALFERNGLLTRVRRVGSPYSTITVPPTSDIPAIKRICAGLSRKEAADRERLREMLDYVYARGCRHRFLLAYFGDPAPARTCVKCDVCHPVPAFPPRLTPDAEGLTRLRKILSCVVRLHGRGDYARVAAVLRGEAQAPEDRALTTFGILKERPVAALVRACEALEMDGYLTGMALTPAGYDLVLGRADVRPIARFPEALAEAPRRRPAADAGTHPARPETGLATALRRWTHEEGERRSLPAYMVLHNQTIAAIARKRPTTFQELALIPGMGEVKIAKYGNAILELVSAYV</sequence>
<keyword evidence="6" id="KW-0378">Hydrolase</keyword>
<dbReference type="GO" id="GO:0016787">
    <property type="term" value="F:hydrolase activity"/>
    <property type="evidence" value="ECO:0007669"/>
    <property type="project" value="UniProtKB-KW"/>
</dbReference>
<reference evidence="18" key="1">
    <citation type="submission" date="2020-10" db="EMBL/GenBank/DDBJ databases">
        <authorList>
            <person name="Gilroy R."/>
        </authorList>
    </citation>
    <scope>NUCLEOTIDE SEQUENCE</scope>
    <source>
        <strain evidence="18">35461</strain>
    </source>
</reference>
<dbReference type="PROSITE" id="PS51192">
    <property type="entry name" value="HELICASE_ATP_BIND_1"/>
    <property type="match status" value="1"/>
</dbReference>
<proteinExistence type="inferred from homology"/>
<protein>
    <recommendedName>
        <fullName evidence="13">ATP-dependent DNA helicase RecQ</fullName>
        <ecNumber evidence="12">5.6.2.4</ecNumber>
    </recommendedName>
    <alternativeName>
        <fullName evidence="14">DNA 3'-5' helicase RecQ</fullName>
    </alternativeName>
</protein>
<feature type="domain" description="HRDC" evidence="15">
    <location>
        <begin position="618"/>
        <end position="692"/>
    </location>
</feature>
<dbReference type="InterPro" id="IPR011545">
    <property type="entry name" value="DEAD/DEAH_box_helicase_dom"/>
</dbReference>
<evidence type="ECO:0000256" key="8">
    <source>
        <dbReference type="ARBA" id="ARBA00022840"/>
    </source>
</evidence>
<dbReference type="PANTHER" id="PTHR13710:SF105">
    <property type="entry name" value="ATP-DEPENDENT DNA HELICASE Q1"/>
    <property type="match status" value="1"/>
</dbReference>
<accession>A0A9D1T405</accession>
<dbReference type="SMART" id="SM00956">
    <property type="entry name" value="RQC"/>
    <property type="match status" value="1"/>
</dbReference>
<dbReference type="GO" id="GO:0046872">
    <property type="term" value="F:metal ion binding"/>
    <property type="evidence" value="ECO:0007669"/>
    <property type="project" value="UniProtKB-KW"/>
</dbReference>
<keyword evidence="10" id="KW-0413">Isomerase</keyword>
<keyword evidence="7 18" id="KW-0347">Helicase</keyword>
<dbReference type="GO" id="GO:0030894">
    <property type="term" value="C:replisome"/>
    <property type="evidence" value="ECO:0007669"/>
    <property type="project" value="TreeGrafter"/>
</dbReference>
<keyword evidence="8" id="KW-0067">ATP-binding</keyword>
<gene>
    <name evidence="18" type="ORF">IAC79_07130</name>
</gene>
<dbReference type="InterPro" id="IPR032284">
    <property type="entry name" value="RecQ_Zn-bd"/>
</dbReference>
<dbReference type="InterPro" id="IPR044876">
    <property type="entry name" value="HRDC_dom_sf"/>
</dbReference>
<reference evidence="18" key="2">
    <citation type="journal article" date="2021" name="PeerJ">
        <title>Extensive microbial diversity within the chicken gut microbiome revealed by metagenomics and culture.</title>
        <authorList>
            <person name="Gilroy R."/>
            <person name="Ravi A."/>
            <person name="Getino M."/>
            <person name="Pursley I."/>
            <person name="Horton D.L."/>
            <person name="Alikhan N.F."/>
            <person name="Baker D."/>
            <person name="Gharbi K."/>
            <person name="Hall N."/>
            <person name="Watson M."/>
            <person name="Adriaenssens E.M."/>
            <person name="Foster-Nyarko E."/>
            <person name="Jarju S."/>
            <person name="Secka A."/>
            <person name="Antonio M."/>
            <person name="Oren A."/>
            <person name="Chaudhuri R.R."/>
            <person name="La Ragione R."/>
            <person name="Hildebrand F."/>
            <person name="Pallen M.J."/>
        </authorList>
    </citation>
    <scope>NUCLEOTIDE SEQUENCE</scope>
    <source>
        <strain evidence="18">35461</strain>
    </source>
</reference>
<dbReference type="Pfam" id="PF16124">
    <property type="entry name" value="RecQ_Zn_bind"/>
    <property type="match status" value="1"/>
</dbReference>
<dbReference type="SMART" id="SM00487">
    <property type="entry name" value="DEXDc"/>
    <property type="match status" value="1"/>
</dbReference>
<dbReference type="InterPro" id="IPR036388">
    <property type="entry name" value="WH-like_DNA-bd_sf"/>
</dbReference>
<dbReference type="GO" id="GO:0005737">
    <property type="term" value="C:cytoplasm"/>
    <property type="evidence" value="ECO:0007669"/>
    <property type="project" value="TreeGrafter"/>
</dbReference>
<dbReference type="GO" id="GO:0006260">
    <property type="term" value="P:DNA replication"/>
    <property type="evidence" value="ECO:0007669"/>
    <property type="project" value="InterPro"/>
</dbReference>
<dbReference type="Gene3D" id="1.10.10.10">
    <property type="entry name" value="Winged helix-like DNA-binding domain superfamily/Winged helix DNA-binding domain"/>
    <property type="match status" value="1"/>
</dbReference>
<evidence type="ECO:0000259" key="15">
    <source>
        <dbReference type="PROSITE" id="PS50967"/>
    </source>
</evidence>
<comment type="similarity">
    <text evidence="3">Belongs to the helicase family. RecQ subfamily.</text>
</comment>
<dbReference type="InterPro" id="IPR004589">
    <property type="entry name" value="DNA_helicase_ATP-dep_RecQ"/>
</dbReference>
<dbReference type="InterPro" id="IPR014001">
    <property type="entry name" value="Helicase_ATP-bd"/>
</dbReference>
<name>A0A9D1T405_9BACT</name>
<dbReference type="GO" id="GO:0009378">
    <property type="term" value="F:four-way junction helicase activity"/>
    <property type="evidence" value="ECO:0007669"/>
    <property type="project" value="TreeGrafter"/>
</dbReference>
<evidence type="ECO:0000256" key="1">
    <source>
        <dbReference type="ARBA" id="ARBA00001946"/>
    </source>
</evidence>
<dbReference type="SUPFAM" id="SSF47819">
    <property type="entry name" value="HRDC-like"/>
    <property type="match status" value="1"/>
</dbReference>
<dbReference type="NCBIfam" id="TIGR00614">
    <property type="entry name" value="recQ_fam"/>
    <property type="match status" value="1"/>
</dbReference>
<dbReference type="SMART" id="SM00490">
    <property type="entry name" value="HELICc"/>
    <property type="match status" value="1"/>
</dbReference>
<dbReference type="InterPro" id="IPR036390">
    <property type="entry name" value="WH_DNA-bd_sf"/>
</dbReference>
<comment type="caution">
    <text evidence="18">The sequence shown here is derived from an EMBL/GenBank/DDBJ whole genome shotgun (WGS) entry which is preliminary data.</text>
</comment>
<dbReference type="GO" id="GO:0043590">
    <property type="term" value="C:bacterial nucleoid"/>
    <property type="evidence" value="ECO:0007669"/>
    <property type="project" value="TreeGrafter"/>
</dbReference>
<dbReference type="SMART" id="SM00341">
    <property type="entry name" value="HRDC"/>
    <property type="match status" value="1"/>
</dbReference>
<dbReference type="FunFam" id="3.40.50.300:FF:001389">
    <property type="entry name" value="ATP-dependent DNA helicase RecQ"/>
    <property type="match status" value="1"/>
</dbReference>
<dbReference type="Pfam" id="PF00270">
    <property type="entry name" value="DEAD"/>
    <property type="match status" value="1"/>
</dbReference>
<dbReference type="GO" id="GO:0043138">
    <property type="term" value="F:3'-5' DNA helicase activity"/>
    <property type="evidence" value="ECO:0007669"/>
    <property type="project" value="UniProtKB-EC"/>
</dbReference>
<comment type="cofactor">
    <cofactor evidence="2">
        <name>Zn(2+)</name>
        <dbReference type="ChEBI" id="CHEBI:29105"/>
    </cofactor>
</comment>
<dbReference type="CDD" id="cd17920">
    <property type="entry name" value="DEXHc_RecQ"/>
    <property type="match status" value="1"/>
</dbReference>
<evidence type="ECO:0000256" key="6">
    <source>
        <dbReference type="ARBA" id="ARBA00022801"/>
    </source>
</evidence>
<dbReference type="GO" id="GO:0005524">
    <property type="term" value="F:ATP binding"/>
    <property type="evidence" value="ECO:0007669"/>
    <property type="project" value="UniProtKB-KW"/>
</dbReference>
<dbReference type="InterPro" id="IPR018982">
    <property type="entry name" value="RQC_domain"/>
</dbReference>
<dbReference type="GO" id="GO:0006281">
    <property type="term" value="P:DNA repair"/>
    <property type="evidence" value="ECO:0007669"/>
    <property type="project" value="InterPro"/>
</dbReference>
<dbReference type="SUPFAM" id="SSF46785">
    <property type="entry name" value="Winged helix' DNA-binding domain"/>
    <property type="match status" value="1"/>
</dbReference>
<dbReference type="PROSITE" id="PS50967">
    <property type="entry name" value="HRDC"/>
    <property type="match status" value="1"/>
</dbReference>
<dbReference type="Gene3D" id="1.10.150.80">
    <property type="entry name" value="HRDC domain"/>
    <property type="match status" value="1"/>
</dbReference>
<dbReference type="Pfam" id="PF00271">
    <property type="entry name" value="Helicase_C"/>
    <property type="match status" value="1"/>
</dbReference>
<dbReference type="InterPro" id="IPR002121">
    <property type="entry name" value="HRDC_dom"/>
</dbReference>
<evidence type="ECO:0000259" key="16">
    <source>
        <dbReference type="PROSITE" id="PS51192"/>
    </source>
</evidence>
<evidence type="ECO:0000256" key="3">
    <source>
        <dbReference type="ARBA" id="ARBA00005446"/>
    </source>
</evidence>
<evidence type="ECO:0000256" key="13">
    <source>
        <dbReference type="ARBA" id="ARBA00044535"/>
    </source>
</evidence>
<dbReference type="GO" id="GO:0003677">
    <property type="term" value="F:DNA binding"/>
    <property type="evidence" value="ECO:0007669"/>
    <property type="project" value="UniProtKB-KW"/>
</dbReference>